<organism evidence="3">
    <name type="scientific">Chrysotila carterae</name>
    <name type="common">Marine alga</name>
    <name type="synonym">Syracosphaera carterae</name>
    <dbReference type="NCBI Taxonomy" id="13221"/>
    <lineage>
        <taxon>Eukaryota</taxon>
        <taxon>Haptista</taxon>
        <taxon>Haptophyta</taxon>
        <taxon>Prymnesiophyceae</taxon>
        <taxon>Isochrysidales</taxon>
        <taxon>Isochrysidaceae</taxon>
        <taxon>Chrysotila</taxon>
    </lineage>
</organism>
<evidence type="ECO:0000256" key="1">
    <source>
        <dbReference type="SAM" id="MobiDB-lite"/>
    </source>
</evidence>
<keyword evidence="2" id="KW-1133">Transmembrane helix</keyword>
<keyword evidence="2" id="KW-0812">Transmembrane</keyword>
<dbReference type="EMBL" id="HBIZ01020165">
    <property type="protein sequence ID" value="CAE0760074.1"/>
    <property type="molecule type" value="Transcribed_RNA"/>
</dbReference>
<protein>
    <submittedName>
        <fullName evidence="3">Uncharacterized protein</fullName>
    </submittedName>
</protein>
<feature type="region of interest" description="Disordered" evidence="1">
    <location>
        <begin position="293"/>
        <end position="353"/>
    </location>
</feature>
<sequence>MVHYAPCPGITFNMERVNNPQLTDMWPGGFYVELIAPVWDTDVLIQLNFGIPNLQPLDCDTKVKVMKDPPAYVAPGASLIKLKPKGGINNNFGCSANGLFDNPSTPTHISRNEYQNFVRRASLSCSYAEPPPFPPPPPPSPPPPRPSPPPPSPQPPSPPPPSPQPGSPPPYPPNPPLPKLEDEPAVNAAVGVGVPDFVKDASATNPTNPAGAAGVQDQPSSIGAQKAASSALSHQFERAGVPAFDASVDHVSTAATRNGSIGFSTAMRAAIGGFVLSGFVLALIVALRWNSGGKKRAKPKGNKRAKTIRAVDDDDADSDGGSGVSDLPPGPNKQQQKQRGKSKKRDKGAPSEKVPFAALDDAALPGMHAHDNHDEYSEGYIPDDLPKDSNEKYPNDEYSYPVSMPKADESQPLGFKFDAMSDIGSMLKEANAAIQAERPWETRVASDEGAAEEGRADSCEACVDRF</sequence>
<feature type="region of interest" description="Disordered" evidence="1">
    <location>
        <begin position="128"/>
        <end position="182"/>
    </location>
</feature>
<feature type="region of interest" description="Disordered" evidence="1">
    <location>
        <begin position="199"/>
        <end position="219"/>
    </location>
</feature>
<feature type="compositionally biased region" description="Pro residues" evidence="1">
    <location>
        <begin position="129"/>
        <end position="178"/>
    </location>
</feature>
<feature type="transmembrane region" description="Helical" evidence="2">
    <location>
        <begin position="266"/>
        <end position="289"/>
    </location>
</feature>
<keyword evidence="2" id="KW-0472">Membrane</keyword>
<accession>A0A7S4BBZ8</accession>
<feature type="compositionally biased region" description="Basic residues" evidence="1">
    <location>
        <begin position="293"/>
        <end position="307"/>
    </location>
</feature>
<feature type="compositionally biased region" description="Basic and acidic residues" evidence="1">
    <location>
        <begin position="384"/>
        <end position="395"/>
    </location>
</feature>
<evidence type="ECO:0000313" key="3">
    <source>
        <dbReference type="EMBL" id="CAE0760074.1"/>
    </source>
</evidence>
<feature type="compositionally biased region" description="Basic residues" evidence="1">
    <location>
        <begin position="336"/>
        <end position="346"/>
    </location>
</feature>
<feature type="region of interest" description="Disordered" evidence="1">
    <location>
        <begin position="366"/>
        <end position="411"/>
    </location>
</feature>
<proteinExistence type="predicted"/>
<dbReference type="AlphaFoldDB" id="A0A7S4BBZ8"/>
<evidence type="ECO:0000256" key="2">
    <source>
        <dbReference type="SAM" id="Phobius"/>
    </source>
</evidence>
<name>A0A7S4BBZ8_CHRCT</name>
<reference evidence="3" key="1">
    <citation type="submission" date="2021-01" db="EMBL/GenBank/DDBJ databases">
        <authorList>
            <person name="Corre E."/>
            <person name="Pelletier E."/>
            <person name="Niang G."/>
            <person name="Scheremetjew M."/>
            <person name="Finn R."/>
            <person name="Kale V."/>
            <person name="Holt S."/>
            <person name="Cochrane G."/>
            <person name="Meng A."/>
            <person name="Brown T."/>
            <person name="Cohen L."/>
        </authorList>
    </citation>
    <scope>NUCLEOTIDE SEQUENCE</scope>
    <source>
        <strain evidence="3">CCMP645</strain>
    </source>
</reference>
<gene>
    <name evidence="3" type="ORF">PCAR00345_LOCUS12680</name>
</gene>